<dbReference type="RefSeq" id="WP_113594953.1">
    <property type="nucleotide sequence ID" value="NZ_QEXL01000002.1"/>
</dbReference>
<evidence type="ECO:0000256" key="1">
    <source>
        <dbReference type="SAM" id="MobiDB-lite"/>
    </source>
</evidence>
<dbReference type="Gene3D" id="3.10.450.240">
    <property type="match status" value="1"/>
</dbReference>
<gene>
    <name evidence="5" type="ORF">NJLHNGOC_02620</name>
</gene>
<comment type="caution">
    <text evidence="5">The sequence shown here is derived from an EMBL/GenBank/DDBJ whole genome shotgun (WGS) entry which is preliminary data.</text>
</comment>
<dbReference type="SUPFAM" id="SSF54427">
    <property type="entry name" value="NTF2-like"/>
    <property type="match status" value="1"/>
</dbReference>
<keyword evidence="2" id="KW-1133">Transmembrane helix</keyword>
<evidence type="ECO:0000259" key="4">
    <source>
        <dbReference type="SMART" id="SM00978"/>
    </source>
</evidence>
<name>A0A365Z077_9PROT</name>
<keyword evidence="2" id="KW-0812">Transmembrane</keyword>
<feature type="signal peptide" evidence="3">
    <location>
        <begin position="1"/>
        <end position="36"/>
    </location>
</feature>
<dbReference type="EMBL" id="QEXL01000002">
    <property type="protein sequence ID" value="RBM09271.1"/>
    <property type="molecule type" value="Genomic_DNA"/>
</dbReference>
<evidence type="ECO:0000256" key="3">
    <source>
        <dbReference type="SAM" id="SignalP"/>
    </source>
</evidence>
<feature type="transmembrane region" description="Helical" evidence="2">
    <location>
        <begin position="105"/>
        <end position="124"/>
    </location>
</feature>
<feature type="transmembrane region" description="Helical" evidence="2">
    <location>
        <begin position="136"/>
        <end position="155"/>
    </location>
</feature>
<keyword evidence="6" id="KW-1185">Reference proteome</keyword>
<dbReference type="PANTHER" id="PTHR41542">
    <property type="entry name" value="BLL5807 PROTEIN"/>
    <property type="match status" value="1"/>
</dbReference>
<dbReference type="PANTHER" id="PTHR41542:SF1">
    <property type="entry name" value="BLL5807 PROTEIN"/>
    <property type="match status" value="1"/>
</dbReference>
<feature type="region of interest" description="Disordered" evidence="1">
    <location>
        <begin position="170"/>
        <end position="193"/>
    </location>
</feature>
<keyword evidence="2" id="KW-0472">Membrane</keyword>
<feature type="domain" description="Tim44-like" evidence="4">
    <location>
        <begin position="189"/>
        <end position="327"/>
    </location>
</feature>
<feature type="compositionally biased region" description="Polar residues" evidence="1">
    <location>
        <begin position="67"/>
        <end position="79"/>
    </location>
</feature>
<reference evidence="5 6" key="1">
    <citation type="submission" date="2018-05" db="EMBL/GenBank/DDBJ databases">
        <title>Komagataeibacter cocois sp. nov., for a novel cellulose- producing strain isolated from coconut milk.</title>
        <authorList>
            <person name="Liu L."/>
            <person name="Wang Y."/>
            <person name="Liu S."/>
            <person name="Bi J."/>
            <person name="Chen H."/>
            <person name="Deng J."/>
            <person name="Zhang C."/>
            <person name="Hu Q."/>
            <person name="Li C."/>
        </authorList>
    </citation>
    <scope>NUCLEOTIDE SEQUENCE [LARGE SCALE GENOMIC DNA]</scope>
    <source>
        <strain evidence="5 6">WE7</strain>
    </source>
</reference>
<dbReference type="InterPro" id="IPR032710">
    <property type="entry name" value="NTF2-like_dom_sf"/>
</dbReference>
<dbReference type="AlphaFoldDB" id="A0A365Z077"/>
<proteinExistence type="predicted"/>
<feature type="chain" id="PRO_5017041429" evidence="3">
    <location>
        <begin position="37"/>
        <end position="330"/>
    </location>
</feature>
<dbReference type="Proteomes" id="UP000252680">
    <property type="component" value="Unassembled WGS sequence"/>
</dbReference>
<sequence>MKQTHTRQMPRKRIILSLSAALAVLPLLVHSVPADARAGGGMSMGSRGSRTYSAPPRSATAPYGATPFQQTMTPRSSPSAPYGTASRMPYGAGAAAMMGRPRHPFLSGFAGGLLGAGLFGMLFGHGMFGGGMGGSGIFGLLIQLLLIFFVVRWLVRRFAGNRASGGPVSMPGLSSLTGGAPAQQPMGGSSAASPQPVLTAADYQAFEQALINVQTAWSQQNLGALQHMATPEMVNYFSNQLNELASRGARNVVSDVRFERGDLTESWRENGMDYATVAMRYSLIDITTDMTGRVIDGSSTERTTVTELWTFVRSARGGTWLVAAIQQAAR</sequence>
<protein>
    <submittedName>
        <fullName evidence="5">Transport protein</fullName>
    </submittedName>
</protein>
<dbReference type="OrthoDB" id="9780873at2"/>
<organism evidence="5 6">
    <name type="scientific">Novacetimonas cocois</name>
    <dbReference type="NCBI Taxonomy" id="1747507"/>
    <lineage>
        <taxon>Bacteria</taxon>
        <taxon>Pseudomonadati</taxon>
        <taxon>Pseudomonadota</taxon>
        <taxon>Alphaproteobacteria</taxon>
        <taxon>Acetobacterales</taxon>
        <taxon>Acetobacteraceae</taxon>
        <taxon>Novacetimonas</taxon>
    </lineage>
</organism>
<keyword evidence="3" id="KW-0732">Signal</keyword>
<dbReference type="Pfam" id="PF04280">
    <property type="entry name" value="Tim44"/>
    <property type="match status" value="1"/>
</dbReference>
<accession>A0A365Z077</accession>
<evidence type="ECO:0000313" key="6">
    <source>
        <dbReference type="Proteomes" id="UP000252680"/>
    </source>
</evidence>
<dbReference type="InterPro" id="IPR007379">
    <property type="entry name" value="Tim44-like_dom"/>
</dbReference>
<evidence type="ECO:0000313" key="5">
    <source>
        <dbReference type="EMBL" id="RBM09271.1"/>
    </source>
</evidence>
<dbReference type="SMART" id="SM00978">
    <property type="entry name" value="Tim44"/>
    <property type="match status" value="1"/>
</dbReference>
<feature type="region of interest" description="Disordered" evidence="1">
    <location>
        <begin position="38"/>
        <end position="83"/>
    </location>
</feature>
<evidence type="ECO:0000256" key="2">
    <source>
        <dbReference type="SAM" id="Phobius"/>
    </source>
</evidence>